<dbReference type="EC" id="2.7.11.32" evidence="5"/>
<evidence type="ECO:0000256" key="2">
    <source>
        <dbReference type="ARBA" id="ARBA00022679"/>
    </source>
</evidence>
<accession>A0A4V1ALL1</accession>
<reference evidence="7" key="1">
    <citation type="submission" date="2018-12" db="EMBL/GenBank/DDBJ databases">
        <title>A new species of lactobacillus.</title>
        <authorList>
            <person name="Jian Y."/>
            <person name="Xin L."/>
            <person name="Hong Z.J."/>
            <person name="Ming L.Z."/>
            <person name="Hong X.Z."/>
        </authorList>
    </citation>
    <scope>NUCLEOTIDE SEQUENCE [LARGE SCALE GENOMIC DNA]</scope>
    <source>
        <strain evidence="7">HSLZ-75</strain>
    </source>
</reference>
<keyword evidence="7" id="KW-1185">Reference proteome</keyword>
<dbReference type="AlphaFoldDB" id="A0A4V1ALL1"/>
<dbReference type="OrthoDB" id="9782201at2"/>
<dbReference type="GO" id="GO:0004674">
    <property type="term" value="F:protein serine/threonine kinase activity"/>
    <property type="evidence" value="ECO:0007669"/>
    <property type="project" value="UniProtKB-UniRule"/>
</dbReference>
<dbReference type="KEGG" id="lji:ELX58_02185"/>
<dbReference type="GO" id="GO:0005524">
    <property type="term" value="F:ATP binding"/>
    <property type="evidence" value="ECO:0007669"/>
    <property type="project" value="InterPro"/>
</dbReference>
<evidence type="ECO:0000313" key="6">
    <source>
        <dbReference type="EMBL" id="QBP17979.1"/>
    </source>
</evidence>
<keyword evidence="2 5" id="KW-0808">Transferase</keyword>
<dbReference type="EC" id="2.7.4.27" evidence="5"/>
<dbReference type="GO" id="GO:0016776">
    <property type="term" value="F:phosphotransferase activity, phosphate group as acceptor"/>
    <property type="evidence" value="ECO:0007669"/>
    <property type="project" value="UniProtKB-UniRule"/>
</dbReference>
<dbReference type="PANTHER" id="PTHR31756">
    <property type="entry name" value="PYRUVATE, PHOSPHATE DIKINASE REGULATORY PROTEIN 1, CHLOROPLASTIC"/>
    <property type="match status" value="1"/>
</dbReference>
<dbReference type="Proteomes" id="UP000294321">
    <property type="component" value="Chromosome"/>
</dbReference>
<evidence type="ECO:0000313" key="7">
    <source>
        <dbReference type="Proteomes" id="UP000294321"/>
    </source>
</evidence>
<sequence length="267" mass="29874">MSELNLFVISDSSGGTALRVAKTAISQFKDIKVNYQRFPFITTESLLNGILKLAIQKSAMIFYTLVSPKLNDMINDVAKCRHLYTFDCLHAPVTMISQKLNVKPVMKTGMIHQLNHNYFDRIAAMEFAVANDDGKDPQDLDKADIVILGVSRTSKTPLSLYLANKKLKVANVPIGPKTQLPKQIWNVDKNRIFGLTNSIKILQRIRSARTVAYGLGPNTPYSDPKQIKKELDYAIQLYRKIGCLIINVADKSIEETATIIMESLGIN</sequence>
<comment type="function">
    <text evidence="5">Bifunctional serine/threonine kinase and phosphorylase involved in the regulation of the pyruvate, phosphate dikinase (PPDK) by catalyzing its phosphorylation/dephosphorylation.</text>
</comment>
<feature type="binding site" evidence="5">
    <location>
        <begin position="149"/>
        <end position="156"/>
    </location>
    <ligand>
        <name>ADP</name>
        <dbReference type="ChEBI" id="CHEBI:456216"/>
    </ligand>
</feature>
<keyword evidence="1 5" id="KW-0723">Serine/threonine-protein kinase</keyword>
<evidence type="ECO:0000256" key="4">
    <source>
        <dbReference type="ARBA" id="ARBA00022777"/>
    </source>
</evidence>
<dbReference type="PANTHER" id="PTHR31756:SF3">
    <property type="entry name" value="PYRUVATE, PHOSPHATE DIKINASE REGULATORY PROTEIN 1, CHLOROPLASTIC"/>
    <property type="match status" value="1"/>
</dbReference>
<protein>
    <recommendedName>
        <fullName evidence="5">Putative pyruvate, phosphate dikinase regulatory protein</fullName>
        <shortName evidence="5">PPDK regulatory protein</shortName>
        <ecNumber evidence="5">2.7.11.32</ecNumber>
        <ecNumber evidence="5">2.7.4.27</ecNumber>
    </recommendedName>
</protein>
<keyword evidence="3 5" id="KW-0547">Nucleotide-binding</keyword>
<dbReference type="GO" id="GO:0043531">
    <property type="term" value="F:ADP binding"/>
    <property type="evidence" value="ECO:0007669"/>
    <property type="project" value="UniProtKB-UniRule"/>
</dbReference>
<evidence type="ECO:0000256" key="3">
    <source>
        <dbReference type="ARBA" id="ARBA00022741"/>
    </source>
</evidence>
<dbReference type="EMBL" id="CP034726">
    <property type="protein sequence ID" value="QBP17979.1"/>
    <property type="molecule type" value="Genomic_DNA"/>
</dbReference>
<proteinExistence type="inferred from homology"/>
<gene>
    <name evidence="6" type="ORF">ELX58_02185</name>
</gene>
<keyword evidence="4 5" id="KW-0418">Kinase</keyword>
<dbReference type="Pfam" id="PF03618">
    <property type="entry name" value="Kinase-PPPase"/>
    <property type="match status" value="1"/>
</dbReference>
<evidence type="ECO:0000256" key="1">
    <source>
        <dbReference type="ARBA" id="ARBA00022527"/>
    </source>
</evidence>
<comment type="catalytic activity">
    <reaction evidence="5">
        <text>N(tele)-phospho-L-histidyl/L-threonyl-[pyruvate, phosphate dikinase] + ADP = N(tele)-phospho-L-histidyl/O-phospho-L-threonyl-[pyruvate, phosphate dikinase] + AMP + H(+)</text>
        <dbReference type="Rhea" id="RHEA:43692"/>
        <dbReference type="Rhea" id="RHEA-COMP:10650"/>
        <dbReference type="Rhea" id="RHEA-COMP:10651"/>
        <dbReference type="ChEBI" id="CHEBI:15378"/>
        <dbReference type="ChEBI" id="CHEBI:30013"/>
        <dbReference type="ChEBI" id="CHEBI:61977"/>
        <dbReference type="ChEBI" id="CHEBI:83586"/>
        <dbReference type="ChEBI" id="CHEBI:456215"/>
        <dbReference type="ChEBI" id="CHEBI:456216"/>
        <dbReference type="EC" id="2.7.11.32"/>
    </reaction>
</comment>
<comment type="catalytic activity">
    <reaction evidence="5">
        <text>N(tele)-phospho-L-histidyl/O-phospho-L-threonyl-[pyruvate, phosphate dikinase] + phosphate + H(+) = N(tele)-phospho-L-histidyl/L-threonyl-[pyruvate, phosphate dikinase] + diphosphate</text>
        <dbReference type="Rhea" id="RHEA:43696"/>
        <dbReference type="Rhea" id="RHEA-COMP:10650"/>
        <dbReference type="Rhea" id="RHEA-COMP:10651"/>
        <dbReference type="ChEBI" id="CHEBI:15378"/>
        <dbReference type="ChEBI" id="CHEBI:30013"/>
        <dbReference type="ChEBI" id="CHEBI:33019"/>
        <dbReference type="ChEBI" id="CHEBI:43474"/>
        <dbReference type="ChEBI" id="CHEBI:61977"/>
        <dbReference type="ChEBI" id="CHEBI:83586"/>
        <dbReference type="EC" id="2.7.4.27"/>
    </reaction>
</comment>
<evidence type="ECO:0000256" key="5">
    <source>
        <dbReference type="HAMAP-Rule" id="MF_00921"/>
    </source>
</evidence>
<dbReference type="InterPro" id="IPR026565">
    <property type="entry name" value="PPDK_reg"/>
</dbReference>
<comment type="similarity">
    <text evidence="5">Belongs to the pyruvate, phosphate/water dikinase regulatory protein family. PDRP subfamily.</text>
</comment>
<organism evidence="6 7">
    <name type="scientific">Acetilactobacillus jinshanensis</name>
    <dbReference type="NCBI Taxonomy" id="1720083"/>
    <lineage>
        <taxon>Bacteria</taxon>
        <taxon>Bacillati</taxon>
        <taxon>Bacillota</taxon>
        <taxon>Bacilli</taxon>
        <taxon>Lactobacillales</taxon>
        <taxon>Lactobacillaceae</taxon>
        <taxon>Acetilactobacillus</taxon>
    </lineage>
</organism>
<dbReference type="NCBIfam" id="NF003742">
    <property type="entry name" value="PRK05339.1"/>
    <property type="match status" value="1"/>
</dbReference>
<dbReference type="RefSeq" id="WP_133441536.1">
    <property type="nucleotide sequence ID" value="NZ_CP034726.1"/>
</dbReference>
<dbReference type="InterPro" id="IPR005177">
    <property type="entry name" value="Kinase-pyrophosphorylase"/>
</dbReference>
<name>A0A4V1ALL1_9LACO</name>
<dbReference type="HAMAP" id="MF_00921">
    <property type="entry name" value="PDRP"/>
    <property type="match status" value="1"/>
</dbReference>